<evidence type="ECO:0000313" key="1">
    <source>
        <dbReference type="EMBL" id="KAK9999908.1"/>
    </source>
</evidence>
<keyword evidence="2" id="KW-1185">Reference proteome</keyword>
<gene>
    <name evidence="1" type="ORF">SO802_019511</name>
</gene>
<accession>A0AAW2CPE0</accession>
<reference evidence="1 2" key="1">
    <citation type="submission" date="2024-01" db="EMBL/GenBank/DDBJ databases">
        <title>A telomere-to-telomere, gap-free genome of sweet tea (Lithocarpus litseifolius).</title>
        <authorList>
            <person name="Zhou J."/>
        </authorList>
    </citation>
    <scope>NUCLEOTIDE SEQUENCE [LARGE SCALE GENOMIC DNA]</scope>
    <source>
        <strain evidence="1">Zhou-2022a</strain>
        <tissue evidence="1">Leaf</tissue>
    </source>
</reference>
<dbReference type="EMBL" id="JAZDWU010000006">
    <property type="protein sequence ID" value="KAK9999908.1"/>
    <property type="molecule type" value="Genomic_DNA"/>
</dbReference>
<evidence type="ECO:0000313" key="2">
    <source>
        <dbReference type="Proteomes" id="UP001459277"/>
    </source>
</evidence>
<dbReference type="AlphaFoldDB" id="A0AAW2CPE0"/>
<dbReference type="Proteomes" id="UP001459277">
    <property type="component" value="Unassembled WGS sequence"/>
</dbReference>
<sequence length="105" mass="11792">MPRVAMEGMVRMVVEGMVRMVVVEVMPMVAVEVMPMVAVGMENLVLETIGMIKVNMEMEMEVTYDHLRGRVLGREVVVTNVLGVDGLHHVFVIANQRSKAYQLPH</sequence>
<name>A0AAW2CPE0_9ROSI</name>
<organism evidence="1 2">
    <name type="scientific">Lithocarpus litseifolius</name>
    <dbReference type="NCBI Taxonomy" id="425828"/>
    <lineage>
        <taxon>Eukaryota</taxon>
        <taxon>Viridiplantae</taxon>
        <taxon>Streptophyta</taxon>
        <taxon>Embryophyta</taxon>
        <taxon>Tracheophyta</taxon>
        <taxon>Spermatophyta</taxon>
        <taxon>Magnoliopsida</taxon>
        <taxon>eudicotyledons</taxon>
        <taxon>Gunneridae</taxon>
        <taxon>Pentapetalae</taxon>
        <taxon>rosids</taxon>
        <taxon>fabids</taxon>
        <taxon>Fagales</taxon>
        <taxon>Fagaceae</taxon>
        <taxon>Lithocarpus</taxon>
    </lineage>
</organism>
<comment type="caution">
    <text evidence="1">The sequence shown here is derived from an EMBL/GenBank/DDBJ whole genome shotgun (WGS) entry which is preliminary data.</text>
</comment>
<protein>
    <submittedName>
        <fullName evidence="1">Uncharacterized protein</fullName>
    </submittedName>
</protein>
<proteinExistence type="predicted"/>